<sequence>MSERKVLQKYYPPDFDPSAIEKRRKGPKQTGPKIQPVRLMAPFSMKCTSCGEYIYKGRKFNARKETTEEKYYAISIFRFYIRCTRCSAEITFKTDPKNMDYTCEKGARRNFEPWREAKLAEETEEERLDRLEREEGERDKMVELERKTNDAQMEMRIADALDDVRMRNAMRERGGGIDGAIQGVAMGGRGQGTRDEEAERVEREIEEQARRAFQSATGERVRRLDGDIELDDSTPIPASSSSASSSSASSSSSSSARRSSLNDISTTHPSDPADSSDKAAMPPPPPPTTTTSTATAFQRKPKTKKDFASSLGIKKPIVSSAAVSATGTPDDGAEAEAHRDPSADRNPALAGTKVANGGVPPPKKEGGGGGGKVGYGLVGYGSESSDED</sequence>
<evidence type="ECO:0000256" key="4">
    <source>
        <dbReference type="ARBA" id="ARBA00022728"/>
    </source>
</evidence>
<evidence type="ECO:0000256" key="5">
    <source>
        <dbReference type="ARBA" id="ARBA00022833"/>
    </source>
</evidence>
<dbReference type="GO" id="GO:0046872">
    <property type="term" value="F:metal ion binding"/>
    <property type="evidence" value="ECO:0007669"/>
    <property type="project" value="UniProtKB-KW"/>
</dbReference>
<evidence type="ECO:0000256" key="9">
    <source>
        <dbReference type="SAM" id="MobiDB-lite"/>
    </source>
</evidence>
<keyword evidence="4 8" id="KW-0747">Spliceosome</keyword>
<feature type="binding site" evidence="8">
    <location>
        <position position="47"/>
    </location>
    <ligand>
        <name>Zn(2+)</name>
        <dbReference type="ChEBI" id="CHEBI:29105"/>
    </ligand>
</feature>
<keyword evidence="2" id="KW-0507">mRNA processing</keyword>
<dbReference type="PANTHER" id="PTHR12111:SF1">
    <property type="entry name" value="SPLICING FACTOR YJU2"/>
    <property type="match status" value="1"/>
</dbReference>
<evidence type="ECO:0000256" key="6">
    <source>
        <dbReference type="ARBA" id="ARBA00023187"/>
    </source>
</evidence>
<proteinExistence type="inferred from homology"/>
<comment type="function">
    <text evidence="8">Part of the spliceosome which catalyzes two sequential transesterification reactions, first the excision of the non-coding intron from pre-mRNA and then the ligation of the coding exons to form the mature mRNA. Plays a role in stabilizing the structure of the spliceosome catalytic core and docking of the branch helix into the active site, producing 5'-exon and lariat intron-3'-intermediates.</text>
</comment>
<dbReference type="GO" id="GO:0071006">
    <property type="term" value="C:U2-type catalytic step 1 spliceosome"/>
    <property type="evidence" value="ECO:0007669"/>
    <property type="project" value="UniProtKB-UniRule"/>
</dbReference>
<feature type="compositionally biased region" description="Low complexity" evidence="9">
    <location>
        <begin position="238"/>
        <end position="259"/>
    </location>
</feature>
<dbReference type="HAMAP" id="MF_03226">
    <property type="entry name" value="YJU2"/>
    <property type="match status" value="1"/>
</dbReference>
<feature type="binding site" evidence="8">
    <location>
        <position position="83"/>
    </location>
    <ligand>
        <name>Zn(2+)</name>
        <dbReference type="ChEBI" id="CHEBI:29105"/>
    </ligand>
</feature>
<dbReference type="VEuPathDB" id="FungiDB:BTJ68_09387"/>
<feature type="binding site" evidence="8">
    <location>
        <position position="86"/>
    </location>
    <ligand>
        <name>Zn(2+)</name>
        <dbReference type="ChEBI" id="CHEBI:29105"/>
    </ligand>
</feature>
<dbReference type="Pfam" id="PF04502">
    <property type="entry name" value="Saf4_Yju2"/>
    <property type="match status" value="1"/>
</dbReference>
<keyword evidence="6" id="KW-0508">mRNA splicing</keyword>
<comment type="subunit">
    <text evidence="8">Component of the spliceosome. Present in the activated B complex, the catalytically activated B* complex which catalyzes the branching, the catalytic step 1 C complex catalyzing the exon ligation, and the postcatalytic P complex containing the ligated exons (mRNA) and the excised lariat intron.</text>
</comment>
<evidence type="ECO:0000256" key="8">
    <source>
        <dbReference type="HAMAP-Rule" id="MF_03226"/>
    </source>
</evidence>
<comment type="subcellular location">
    <subcellularLocation>
        <location evidence="1 8">Nucleus</location>
    </subcellularLocation>
</comment>
<evidence type="ECO:0000256" key="7">
    <source>
        <dbReference type="ARBA" id="ARBA00023242"/>
    </source>
</evidence>
<evidence type="ECO:0000256" key="1">
    <source>
        <dbReference type="ARBA" id="ARBA00004123"/>
    </source>
</evidence>
<gene>
    <name evidence="10" type="ORF">D0861_06788</name>
</gene>
<feature type="binding site" evidence="8">
    <location>
        <position position="50"/>
    </location>
    <ligand>
        <name>Zn(2+)</name>
        <dbReference type="ChEBI" id="CHEBI:29105"/>
    </ligand>
</feature>
<dbReference type="OrthoDB" id="674963at2759"/>
<keyword evidence="7 8" id="KW-0539">Nucleus</keyword>
<protein>
    <recommendedName>
        <fullName evidence="8">Splicing factor YJU2</fullName>
    </recommendedName>
</protein>
<dbReference type="GO" id="GO:0000349">
    <property type="term" value="P:generation of catalytic spliceosome for first transesterification step"/>
    <property type="evidence" value="ECO:0007669"/>
    <property type="project" value="UniProtKB-UniRule"/>
</dbReference>
<evidence type="ECO:0000256" key="3">
    <source>
        <dbReference type="ARBA" id="ARBA00022723"/>
    </source>
</evidence>
<dbReference type="EMBL" id="QWIR01000144">
    <property type="protein sequence ID" value="RMY84789.1"/>
    <property type="molecule type" value="Genomic_DNA"/>
</dbReference>
<dbReference type="PANTHER" id="PTHR12111">
    <property type="entry name" value="SPLICING FACTOR YJU2"/>
    <property type="match status" value="1"/>
</dbReference>
<evidence type="ECO:0000313" key="10">
    <source>
        <dbReference type="EMBL" id="RMY84789.1"/>
    </source>
</evidence>
<name>A0A3M7F7H3_HORWE</name>
<keyword evidence="5 8" id="KW-0862">Zinc</keyword>
<comment type="caution">
    <text evidence="10">The sequence shown here is derived from an EMBL/GenBank/DDBJ whole genome shotgun (WGS) entry which is preliminary data.</text>
</comment>
<dbReference type="Proteomes" id="UP000268823">
    <property type="component" value="Unassembled WGS sequence"/>
</dbReference>
<organism evidence="10 11">
    <name type="scientific">Hortaea werneckii</name>
    <name type="common">Black yeast</name>
    <name type="synonym">Cladosporium werneckii</name>
    <dbReference type="NCBI Taxonomy" id="91943"/>
    <lineage>
        <taxon>Eukaryota</taxon>
        <taxon>Fungi</taxon>
        <taxon>Dikarya</taxon>
        <taxon>Ascomycota</taxon>
        <taxon>Pezizomycotina</taxon>
        <taxon>Dothideomycetes</taxon>
        <taxon>Dothideomycetidae</taxon>
        <taxon>Mycosphaerellales</taxon>
        <taxon>Teratosphaeriaceae</taxon>
        <taxon>Hortaea</taxon>
    </lineage>
</organism>
<feature type="compositionally biased region" description="Gly residues" evidence="9">
    <location>
        <begin position="367"/>
        <end position="379"/>
    </location>
</feature>
<dbReference type="InterPro" id="IPR043701">
    <property type="entry name" value="Yju2"/>
</dbReference>
<evidence type="ECO:0000313" key="11">
    <source>
        <dbReference type="Proteomes" id="UP000268823"/>
    </source>
</evidence>
<evidence type="ECO:0000256" key="2">
    <source>
        <dbReference type="ARBA" id="ARBA00022664"/>
    </source>
</evidence>
<feature type="compositionally biased region" description="Basic and acidic residues" evidence="9">
    <location>
        <begin position="192"/>
        <end position="210"/>
    </location>
</feature>
<keyword evidence="3 8" id="KW-0479">Metal-binding</keyword>
<dbReference type="AlphaFoldDB" id="A0A3M7F7H3"/>
<feature type="region of interest" description="Disordered" evidence="9">
    <location>
        <begin position="173"/>
        <end position="388"/>
    </location>
</feature>
<comment type="similarity">
    <text evidence="8">Belongs to the CWC16 family. YJU2 subfamily.</text>
</comment>
<dbReference type="InterPro" id="IPR007590">
    <property type="entry name" value="Saf4/Yju2"/>
</dbReference>
<reference evidence="10 11" key="1">
    <citation type="journal article" date="2018" name="BMC Genomics">
        <title>Genomic evidence for intraspecific hybridization in a clonal and extremely halotolerant yeast.</title>
        <authorList>
            <person name="Gostincar C."/>
            <person name="Stajich J.E."/>
            <person name="Zupancic J."/>
            <person name="Zalar P."/>
            <person name="Gunde-Cimerman N."/>
        </authorList>
    </citation>
    <scope>NUCLEOTIDE SEQUENCE [LARGE SCALE GENOMIC DNA]</scope>
    <source>
        <strain evidence="10 11">EXF-2788</strain>
    </source>
</reference>
<accession>A0A3M7F7H3</accession>
<feature type="region of interest" description="Disordered" evidence="9">
    <location>
        <begin position="1"/>
        <end position="34"/>
    </location>
</feature>